<sequence length="129" mass="14450">MIRFLLWAVPVVVTIYALIDIVSTPRQQTRALPKWLWLLLIVIVPFVGALAWLFLGRPPAPGAGVPPVQAAGSPTRRPSTGRRRGPVAPDDDPTFLRRLADDEWSRKMRNRRSGDEAREPDDHPDPTGR</sequence>
<gene>
    <name evidence="9" type="ORF">UFOPK3268_00717</name>
    <name evidence="10" type="ORF">UFOPK3752_00461</name>
    <name evidence="11" type="ORF">UFOPK4150_00031</name>
</gene>
<protein>
    <submittedName>
        <fullName evidence="10">Unannotated protein</fullName>
    </submittedName>
</protein>
<feature type="transmembrane region" description="Helical" evidence="7">
    <location>
        <begin position="35"/>
        <end position="55"/>
    </location>
</feature>
<name>A0A6J7IMU5_9ZZZZ</name>
<evidence type="ECO:0000256" key="7">
    <source>
        <dbReference type="SAM" id="Phobius"/>
    </source>
</evidence>
<accession>A0A6J7IMU5</accession>
<proteinExistence type="predicted"/>
<dbReference type="EMBL" id="CAFBPU010000001">
    <property type="protein sequence ID" value="CAB5017471.1"/>
    <property type="molecule type" value="Genomic_DNA"/>
</dbReference>
<organism evidence="10">
    <name type="scientific">freshwater metagenome</name>
    <dbReference type="NCBI Taxonomy" id="449393"/>
    <lineage>
        <taxon>unclassified sequences</taxon>
        <taxon>metagenomes</taxon>
        <taxon>ecological metagenomes</taxon>
    </lineage>
</organism>
<evidence type="ECO:0000256" key="6">
    <source>
        <dbReference type="SAM" id="MobiDB-lite"/>
    </source>
</evidence>
<evidence type="ECO:0000313" key="11">
    <source>
        <dbReference type="EMBL" id="CAB5017471.1"/>
    </source>
</evidence>
<dbReference type="EMBL" id="CAFBND010000012">
    <property type="protein sequence ID" value="CAB4931554.1"/>
    <property type="molecule type" value="Genomic_DNA"/>
</dbReference>
<keyword evidence="3 7" id="KW-0812">Transmembrane</keyword>
<keyword evidence="2" id="KW-1003">Cell membrane</keyword>
<keyword evidence="4 7" id="KW-1133">Transmembrane helix</keyword>
<evidence type="ECO:0000256" key="5">
    <source>
        <dbReference type="ARBA" id="ARBA00023136"/>
    </source>
</evidence>
<evidence type="ECO:0000256" key="2">
    <source>
        <dbReference type="ARBA" id="ARBA00022475"/>
    </source>
</evidence>
<feature type="compositionally biased region" description="Low complexity" evidence="6">
    <location>
        <begin position="63"/>
        <end position="78"/>
    </location>
</feature>
<evidence type="ECO:0000256" key="1">
    <source>
        <dbReference type="ARBA" id="ARBA00004651"/>
    </source>
</evidence>
<feature type="transmembrane region" description="Helical" evidence="7">
    <location>
        <begin position="6"/>
        <end position="23"/>
    </location>
</feature>
<dbReference type="Pfam" id="PF13396">
    <property type="entry name" value="PLDc_N"/>
    <property type="match status" value="1"/>
</dbReference>
<dbReference type="AlphaFoldDB" id="A0A6J7IMU5"/>
<evidence type="ECO:0000313" key="9">
    <source>
        <dbReference type="EMBL" id="CAB4849119.1"/>
    </source>
</evidence>
<evidence type="ECO:0000313" key="10">
    <source>
        <dbReference type="EMBL" id="CAB4931554.1"/>
    </source>
</evidence>
<evidence type="ECO:0000256" key="3">
    <source>
        <dbReference type="ARBA" id="ARBA00022692"/>
    </source>
</evidence>
<dbReference type="EMBL" id="CAFBIZ010000074">
    <property type="protein sequence ID" value="CAB4849119.1"/>
    <property type="molecule type" value="Genomic_DNA"/>
</dbReference>
<evidence type="ECO:0000256" key="4">
    <source>
        <dbReference type="ARBA" id="ARBA00022989"/>
    </source>
</evidence>
<reference evidence="10" key="1">
    <citation type="submission" date="2020-05" db="EMBL/GenBank/DDBJ databases">
        <authorList>
            <person name="Chiriac C."/>
            <person name="Salcher M."/>
            <person name="Ghai R."/>
            <person name="Kavagutti S V."/>
        </authorList>
    </citation>
    <scope>NUCLEOTIDE SEQUENCE</scope>
</reference>
<dbReference type="GO" id="GO:0005886">
    <property type="term" value="C:plasma membrane"/>
    <property type="evidence" value="ECO:0007669"/>
    <property type="project" value="UniProtKB-SubCell"/>
</dbReference>
<feature type="region of interest" description="Disordered" evidence="6">
    <location>
        <begin position="63"/>
        <end position="129"/>
    </location>
</feature>
<comment type="subcellular location">
    <subcellularLocation>
        <location evidence="1">Cell membrane</location>
        <topology evidence="1">Multi-pass membrane protein</topology>
    </subcellularLocation>
</comment>
<evidence type="ECO:0000259" key="8">
    <source>
        <dbReference type="Pfam" id="PF13396"/>
    </source>
</evidence>
<keyword evidence="5 7" id="KW-0472">Membrane</keyword>
<feature type="compositionally biased region" description="Basic and acidic residues" evidence="6">
    <location>
        <begin position="94"/>
        <end position="129"/>
    </location>
</feature>
<dbReference type="InterPro" id="IPR027379">
    <property type="entry name" value="CLS_N"/>
</dbReference>
<feature type="domain" description="Cardiolipin synthase N-terminal" evidence="8">
    <location>
        <begin position="12"/>
        <end position="57"/>
    </location>
</feature>